<comment type="caution">
    <text evidence="20">The sequence shown here is derived from an EMBL/GenBank/DDBJ whole genome shotgun (WGS) entry which is preliminary data.</text>
</comment>
<keyword evidence="5 18" id="KW-1133">Transmembrane helix</keyword>
<dbReference type="Proteomes" id="UP000276834">
    <property type="component" value="Unassembled WGS sequence"/>
</dbReference>
<keyword evidence="7 18" id="KW-0472">Membrane</keyword>
<evidence type="ECO:0000256" key="10">
    <source>
        <dbReference type="ARBA" id="ARBA00023170"/>
    </source>
</evidence>
<evidence type="ECO:0000256" key="17">
    <source>
        <dbReference type="RuleBase" id="RU000688"/>
    </source>
</evidence>
<dbReference type="InterPro" id="IPR000046">
    <property type="entry name" value="NK1_rcpt"/>
</dbReference>
<gene>
    <name evidence="20" type="ORF">DV515_00002561</name>
</gene>
<evidence type="ECO:0000256" key="16">
    <source>
        <dbReference type="PIRSR" id="PIRSR601681-50"/>
    </source>
</evidence>
<evidence type="ECO:0000256" key="12">
    <source>
        <dbReference type="ARBA" id="ARBA00023224"/>
    </source>
</evidence>
<dbReference type="SMART" id="SM01381">
    <property type="entry name" value="7TM_GPCR_Srsx"/>
    <property type="match status" value="1"/>
</dbReference>
<keyword evidence="3" id="KW-1003">Cell membrane</keyword>
<evidence type="ECO:0000256" key="3">
    <source>
        <dbReference type="ARBA" id="ARBA00022475"/>
    </source>
</evidence>
<keyword evidence="13" id="KW-0449">Lipoprotein</keyword>
<feature type="transmembrane region" description="Helical" evidence="18">
    <location>
        <begin position="196"/>
        <end position="217"/>
    </location>
</feature>
<dbReference type="SUPFAM" id="SSF81321">
    <property type="entry name" value="Family A G protein-coupled receptor-like"/>
    <property type="match status" value="1"/>
</dbReference>
<dbReference type="PRINTS" id="PR00237">
    <property type="entry name" value="GPCRRHODOPSN"/>
</dbReference>
<keyword evidence="6 17" id="KW-0297">G-protein coupled receptor</keyword>
<accession>A0A3L8SUS2</accession>
<evidence type="ECO:0000256" key="9">
    <source>
        <dbReference type="ARBA" id="ARBA00023157"/>
    </source>
</evidence>
<dbReference type="Pfam" id="PF00001">
    <property type="entry name" value="7tm_1"/>
    <property type="match status" value="1"/>
</dbReference>
<evidence type="ECO:0000256" key="1">
    <source>
        <dbReference type="ARBA" id="ARBA00004651"/>
    </source>
</evidence>
<evidence type="ECO:0000256" key="13">
    <source>
        <dbReference type="ARBA" id="ARBA00023288"/>
    </source>
</evidence>
<feature type="disulfide bond" evidence="16">
    <location>
        <begin position="194"/>
        <end position="269"/>
    </location>
</feature>
<evidence type="ECO:0000256" key="4">
    <source>
        <dbReference type="ARBA" id="ARBA00022692"/>
    </source>
</evidence>
<dbReference type="EMBL" id="QUSF01000005">
    <property type="protein sequence ID" value="RLW09014.1"/>
    <property type="molecule type" value="Genomic_DNA"/>
</dbReference>
<evidence type="ECO:0000256" key="14">
    <source>
        <dbReference type="ARBA" id="ARBA00031678"/>
    </source>
</evidence>
<feature type="transmembrane region" description="Helical" evidence="18">
    <location>
        <begin position="333"/>
        <end position="353"/>
    </location>
</feature>
<keyword evidence="8" id="KW-0564">Palmitate</keyword>
<comment type="similarity">
    <text evidence="17">Belongs to the G-protein coupled receptor 1 family.</text>
</comment>
<dbReference type="PANTHER" id="PTHR46925:SF1">
    <property type="entry name" value="NEUROMEDIN-K RECEPTOR"/>
    <property type="match status" value="1"/>
</dbReference>
<evidence type="ECO:0000256" key="2">
    <source>
        <dbReference type="ARBA" id="ARBA00013755"/>
    </source>
</evidence>
<sequence length="502" mass="56507">MRIHFPSNAFHSSWKCLLLATNDMQGEGGQRERAVSLPADGAYRSTPFVTLGTHKPIKCALAPSALLLKQNQKQEAVQRRNKRLFYSGGQALEAPAANASAPVASSAGNFSNQFVQPSWRIALWSLAYGGVVAVAVFGNLIVIWIILAHKRMRTVTNYFLVNLAFSDASMAAFNTLINFIYALHSEWYFGEAYCRFHNFFPITAVFASIYSMTAIAVDRYMAIIDPLKPRLSATATKVVIGSIWILAFLLAFPQCLYSITKVMPGRTLCYVAWPGGPKQHFTYHIIVIVLVYCFPLLVMGITYSMVGITLWGGEIPGDTSNKYHEQLKAKRKVVKMMIVVVLTFAVCWLPYHIYFIVTGIYQQLNRWKYIQQIYLASFWLAMSSTMYNPIIYCCLNKRFRAGFKRAFRWCPFIEVSSYDELELKAARFHPTRQSSLYAVSRMDSSMTVVLDTNDGDSTHASHKKRAAPRDLNFNGCSQRNSKTLSMASNLIGSLHTSADVYS</sequence>
<dbReference type="GO" id="GO:0005886">
    <property type="term" value="C:plasma membrane"/>
    <property type="evidence" value="ECO:0007669"/>
    <property type="project" value="UniProtKB-SubCell"/>
</dbReference>
<dbReference type="PROSITE" id="PS50262">
    <property type="entry name" value="G_PROTEIN_RECEP_F1_2"/>
    <property type="match status" value="1"/>
</dbReference>
<evidence type="ECO:0000259" key="19">
    <source>
        <dbReference type="PROSITE" id="PS50262"/>
    </source>
</evidence>
<evidence type="ECO:0000256" key="5">
    <source>
        <dbReference type="ARBA" id="ARBA00022989"/>
    </source>
</evidence>
<dbReference type="InterPro" id="IPR001681">
    <property type="entry name" value="Neurokn_rcpt"/>
</dbReference>
<dbReference type="PROSITE" id="PS00237">
    <property type="entry name" value="G_PROTEIN_RECEP_F1_1"/>
    <property type="match status" value="1"/>
</dbReference>
<dbReference type="InterPro" id="IPR017452">
    <property type="entry name" value="GPCR_Rhodpsn_7TM"/>
</dbReference>
<dbReference type="GO" id="GO:0004995">
    <property type="term" value="F:tachykinin receptor activity"/>
    <property type="evidence" value="ECO:0007669"/>
    <property type="project" value="InterPro"/>
</dbReference>
<dbReference type="STRING" id="44316.ENSEGOP00005004237"/>
<feature type="transmembrane region" description="Helical" evidence="18">
    <location>
        <begin position="280"/>
        <end position="312"/>
    </location>
</feature>
<organism evidence="20 21">
    <name type="scientific">Chloebia gouldiae</name>
    <name type="common">Gouldian finch</name>
    <name type="synonym">Erythrura gouldiae</name>
    <dbReference type="NCBI Taxonomy" id="44316"/>
    <lineage>
        <taxon>Eukaryota</taxon>
        <taxon>Metazoa</taxon>
        <taxon>Chordata</taxon>
        <taxon>Craniata</taxon>
        <taxon>Vertebrata</taxon>
        <taxon>Euteleostomi</taxon>
        <taxon>Archelosauria</taxon>
        <taxon>Archosauria</taxon>
        <taxon>Dinosauria</taxon>
        <taxon>Saurischia</taxon>
        <taxon>Theropoda</taxon>
        <taxon>Coelurosauria</taxon>
        <taxon>Aves</taxon>
        <taxon>Neognathae</taxon>
        <taxon>Neoaves</taxon>
        <taxon>Telluraves</taxon>
        <taxon>Australaves</taxon>
        <taxon>Passeriformes</taxon>
        <taxon>Passeroidea</taxon>
        <taxon>Passeridae</taxon>
        <taxon>Chloebia</taxon>
    </lineage>
</organism>
<evidence type="ECO:0000256" key="15">
    <source>
        <dbReference type="ARBA" id="ARBA00031714"/>
    </source>
</evidence>
<evidence type="ECO:0000256" key="18">
    <source>
        <dbReference type="SAM" id="Phobius"/>
    </source>
</evidence>
<dbReference type="OrthoDB" id="5981855at2759"/>
<feature type="domain" description="G-protein coupled receptors family 1 profile" evidence="19">
    <location>
        <begin position="138"/>
        <end position="392"/>
    </location>
</feature>
<evidence type="ECO:0000256" key="11">
    <source>
        <dbReference type="ARBA" id="ARBA00023180"/>
    </source>
</evidence>
<dbReference type="InterPro" id="IPR000276">
    <property type="entry name" value="GPCR_Rhodpsn"/>
</dbReference>
<evidence type="ECO:0000313" key="20">
    <source>
        <dbReference type="EMBL" id="RLW09014.1"/>
    </source>
</evidence>
<feature type="transmembrane region" description="Helical" evidence="18">
    <location>
        <begin position="159"/>
        <end position="184"/>
    </location>
</feature>
<feature type="transmembrane region" description="Helical" evidence="18">
    <location>
        <begin position="373"/>
        <end position="395"/>
    </location>
</feature>
<dbReference type="GO" id="GO:0097225">
    <property type="term" value="C:sperm midpiece"/>
    <property type="evidence" value="ECO:0007669"/>
    <property type="project" value="TreeGrafter"/>
</dbReference>
<evidence type="ECO:0000313" key="21">
    <source>
        <dbReference type="Proteomes" id="UP000276834"/>
    </source>
</evidence>
<keyword evidence="4 17" id="KW-0812">Transmembrane</keyword>
<evidence type="ECO:0000256" key="8">
    <source>
        <dbReference type="ARBA" id="ARBA00023139"/>
    </source>
</evidence>
<feature type="transmembrane region" description="Helical" evidence="18">
    <location>
        <begin position="121"/>
        <end position="147"/>
    </location>
</feature>
<dbReference type="AlphaFoldDB" id="A0A3L8SUS2"/>
<evidence type="ECO:0000256" key="7">
    <source>
        <dbReference type="ARBA" id="ARBA00023136"/>
    </source>
</evidence>
<keyword evidence="11" id="KW-0325">Glycoprotein</keyword>
<dbReference type="Gene3D" id="1.20.1070.10">
    <property type="entry name" value="Rhodopsin 7-helix transmembrane proteins"/>
    <property type="match status" value="1"/>
</dbReference>
<reference evidence="20 21" key="1">
    <citation type="journal article" date="2018" name="Proc. R. Soc. B">
        <title>A non-coding region near Follistatin controls head colour polymorphism in the Gouldian finch.</title>
        <authorList>
            <person name="Toomey M.B."/>
            <person name="Marques C.I."/>
            <person name="Andrade P."/>
            <person name="Araujo P.M."/>
            <person name="Sabatino S."/>
            <person name="Gazda M.A."/>
            <person name="Afonso S."/>
            <person name="Lopes R.J."/>
            <person name="Corbo J.C."/>
            <person name="Carneiro M."/>
        </authorList>
    </citation>
    <scope>NUCLEOTIDE SEQUENCE [LARGE SCALE GENOMIC DNA]</scope>
    <source>
        <strain evidence="20">Red01</strain>
        <tissue evidence="20">Muscle</tissue>
    </source>
</reference>
<proteinExistence type="inferred from homology"/>
<dbReference type="PANTHER" id="PTHR46925">
    <property type="entry name" value="G-PROTEIN COUPLED RECEPTOR TKR-1-RELATED"/>
    <property type="match status" value="1"/>
</dbReference>
<dbReference type="CDD" id="cd16003">
    <property type="entry name" value="7tmA_NKR_NK3R"/>
    <property type="match status" value="1"/>
</dbReference>
<dbReference type="GO" id="GO:1902093">
    <property type="term" value="P:positive regulation of flagellated sperm motility"/>
    <property type="evidence" value="ECO:0007669"/>
    <property type="project" value="TreeGrafter"/>
</dbReference>
<dbReference type="FunFam" id="1.20.1070.10:FF:000078">
    <property type="entry name" value="Neuromedin-K receptor"/>
    <property type="match status" value="1"/>
</dbReference>
<feature type="transmembrane region" description="Helical" evidence="18">
    <location>
        <begin position="238"/>
        <end position="260"/>
    </location>
</feature>
<keyword evidence="21" id="KW-1185">Reference proteome</keyword>
<name>A0A3L8SUS2_CHLGU</name>
<keyword evidence="10 17" id="KW-0675">Receptor</keyword>
<comment type="subcellular location">
    <subcellularLocation>
        <location evidence="1">Cell membrane</location>
        <topology evidence="1">Multi-pass membrane protein</topology>
    </subcellularLocation>
</comment>
<evidence type="ECO:0000256" key="6">
    <source>
        <dbReference type="ARBA" id="ARBA00023040"/>
    </source>
</evidence>
<keyword evidence="9 16" id="KW-1015">Disulfide bond</keyword>
<dbReference type="PRINTS" id="PR00244">
    <property type="entry name" value="NEUROKININR"/>
</dbReference>
<keyword evidence="12 17" id="KW-0807">Transducer</keyword>
<dbReference type="PRINTS" id="PR01024">
    <property type="entry name" value="NEUROKININ1R"/>
</dbReference>
<protein>
    <recommendedName>
        <fullName evidence="2">Substance-P receptor</fullName>
    </recommendedName>
    <alternativeName>
        <fullName evidence="14">NK-1 receptor</fullName>
    </alternativeName>
    <alternativeName>
        <fullName evidence="15">Tachykinin receptor 1</fullName>
    </alternativeName>
</protein>